<evidence type="ECO:0000313" key="4">
    <source>
        <dbReference type="Proteomes" id="UP000244880"/>
    </source>
</evidence>
<gene>
    <name evidence="3" type="ORF">ASD8599_03254</name>
</gene>
<dbReference type="InterPro" id="IPR035437">
    <property type="entry name" value="SNase_OB-fold_sf"/>
</dbReference>
<name>A0A2R8BHD6_9RHOB</name>
<dbReference type="PROSITE" id="PS50830">
    <property type="entry name" value="TNASE_3"/>
    <property type="match status" value="1"/>
</dbReference>
<evidence type="ECO:0000256" key="1">
    <source>
        <dbReference type="SAM" id="MobiDB-lite"/>
    </source>
</evidence>
<dbReference type="SUPFAM" id="SSF50199">
    <property type="entry name" value="Staphylococcal nuclease"/>
    <property type="match status" value="1"/>
</dbReference>
<dbReference type="InterPro" id="IPR016071">
    <property type="entry name" value="Staphylococal_nuclease_OB-fold"/>
</dbReference>
<evidence type="ECO:0000313" key="3">
    <source>
        <dbReference type="EMBL" id="SPH22510.1"/>
    </source>
</evidence>
<dbReference type="Proteomes" id="UP000244880">
    <property type="component" value="Unassembled WGS sequence"/>
</dbReference>
<proteinExistence type="predicted"/>
<dbReference type="AlphaFoldDB" id="A0A2R8BHD6"/>
<feature type="region of interest" description="Disordered" evidence="1">
    <location>
        <begin position="20"/>
        <end position="76"/>
    </location>
</feature>
<dbReference type="OrthoDB" id="9805504at2"/>
<organism evidence="3 4">
    <name type="scientific">Ascidiaceihabitans donghaensis</name>
    <dbReference type="NCBI Taxonomy" id="1510460"/>
    <lineage>
        <taxon>Bacteria</taxon>
        <taxon>Pseudomonadati</taxon>
        <taxon>Pseudomonadota</taxon>
        <taxon>Alphaproteobacteria</taxon>
        <taxon>Rhodobacterales</taxon>
        <taxon>Paracoccaceae</taxon>
        <taxon>Ascidiaceihabitans</taxon>
    </lineage>
</organism>
<keyword evidence="4" id="KW-1185">Reference proteome</keyword>
<feature type="compositionally biased region" description="Pro residues" evidence="1">
    <location>
        <begin position="32"/>
        <end position="41"/>
    </location>
</feature>
<feature type="domain" description="TNase-like" evidence="2">
    <location>
        <begin position="82"/>
        <end position="191"/>
    </location>
</feature>
<accession>A0A2R8BHD6</accession>
<dbReference type="RefSeq" id="WP_108829445.1">
    <property type="nucleotide sequence ID" value="NZ_OMOR01000001.1"/>
</dbReference>
<evidence type="ECO:0000259" key="2">
    <source>
        <dbReference type="PROSITE" id="PS50830"/>
    </source>
</evidence>
<dbReference type="Pfam" id="PF00565">
    <property type="entry name" value="SNase"/>
    <property type="match status" value="1"/>
</dbReference>
<sequence length="191" mass="21245">MEILFLILVLCVATYIFAPNDKKPRQQHKPPPETQSPPAPSPSSAEPHRPKAPPQSQQRKKVDHAPPPPIPSSMELKGKAWVIDGDTIVVNKCKIRLAGIDAPELDQPWGQKSKWEMVKLCKGQVITVALTGETSYDRLVGTCYLPDGRDLGAEIIRAGLALDGGVFSKGKYKDLEDPEMRRKLRGYGRWR</sequence>
<protein>
    <recommendedName>
        <fullName evidence="2">TNase-like domain-containing protein</fullName>
    </recommendedName>
</protein>
<dbReference type="EMBL" id="OMOR01000001">
    <property type="protein sequence ID" value="SPH22510.1"/>
    <property type="molecule type" value="Genomic_DNA"/>
</dbReference>
<reference evidence="3 4" key="1">
    <citation type="submission" date="2018-03" db="EMBL/GenBank/DDBJ databases">
        <authorList>
            <person name="Keele B.F."/>
        </authorList>
    </citation>
    <scope>NUCLEOTIDE SEQUENCE [LARGE SCALE GENOMIC DNA]</scope>
    <source>
        <strain evidence="3 4">CECT 8599</strain>
    </source>
</reference>
<dbReference type="SMART" id="SM00318">
    <property type="entry name" value="SNc"/>
    <property type="match status" value="1"/>
</dbReference>
<dbReference type="Gene3D" id="2.40.50.90">
    <property type="match status" value="1"/>
</dbReference>